<dbReference type="EC" id="2.8.1.14" evidence="3"/>
<comment type="catalytic activity">
    <reaction evidence="12">
        <text>5-taurinomethyluridine(34) in tRNA + S-sulfanyl-L-cysteinyl-[protein] + AH2 + ATP = 5-taurinomethyl-2-thiouridine(34) in tRNA + L-cysteinyl-[protein] + A + AMP + diphosphate + H(+)</text>
        <dbReference type="Rhea" id="RHEA:47040"/>
        <dbReference type="Rhea" id="RHEA-COMP:10131"/>
        <dbReference type="Rhea" id="RHEA-COMP:11726"/>
        <dbReference type="Rhea" id="RHEA-COMP:11732"/>
        <dbReference type="Rhea" id="RHEA-COMP:11733"/>
        <dbReference type="ChEBI" id="CHEBI:13193"/>
        <dbReference type="ChEBI" id="CHEBI:15378"/>
        <dbReference type="ChEBI" id="CHEBI:17499"/>
        <dbReference type="ChEBI" id="CHEBI:29950"/>
        <dbReference type="ChEBI" id="CHEBI:30616"/>
        <dbReference type="ChEBI" id="CHEBI:33019"/>
        <dbReference type="ChEBI" id="CHEBI:61963"/>
        <dbReference type="ChEBI" id="CHEBI:87171"/>
        <dbReference type="ChEBI" id="CHEBI:87172"/>
        <dbReference type="ChEBI" id="CHEBI:456215"/>
        <dbReference type="EC" id="2.8.1.14"/>
    </reaction>
</comment>
<dbReference type="NCBIfam" id="TIGR00420">
    <property type="entry name" value="trmU"/>
    <property type="match status" value="1"/>
</dbReference>
<keyword evidence="5" id="KW-0820">tRNA-binding</keyword>
<dbReference type="InterPro" id="IPR023382">
    <property type="entry name" value="MnmA-like_central_sf"/>
</dbReference>
<evidence type="ECO:0000256" key="4">
    <source>
        <dbReference type="ARBA" id="ARBA00018888"/>
    </source>
</evidence>
<reference evidence="15 16" key="1">
    <citation type="submission" date="2024-02" db="EMBL/GenBank/DDBJ databases">
        <authorList>
            <person name="Daric V."/>
            <person name="Darras S."/>
        </authorList>
    </citation>
    <scope>NUCLEOTIDE SEQUENCE [LARGE SCALE GENOMIC DNA]</scope>
</reference>
<dbReference type="Gene3D" id="2.40.30.10">
    <property type="entry name" value="Translation factors"/>
    <property type="match status" value="1"/>
</dbReference>
<comment type="caution">
    <text evidence="15">The sequence shown here is derived from an EMBL/GenBank/DDBJ whole genome shotgun (WGS) entry which is preliminary data.</text>
</comment>
<keyword evidence="6" id="KW-0808">Transferase</keyword>
<evidence type="ECO:0000256" key="12">
    <source>
        <dbReference type="ARBA" id="ARBA00049564"/>
    </source>
</evidence>
<gene>
    <name evidence="15" type="ORF">CVLEPA_LOCUS21430</name>
</gene>
<evidence type="ECO:0000256" key="7">
    <source>
        <dbReference type="ARBA" id="ARBA00022694"/>
    </source>
</evidence>
<evidence type="ECO:0000256" key="3">
    <source>
        <dbReference type="ARBA" id="ARBA00011953"/>
    </source>
</evidence>
<evidence type="ECO:0000259" key="13">
    <source>
        <dbReference type="Pfam" id="PF20258"/>
    </source>
</evidence>
<sequence length="363" mass="41529">MYVKVNLVKEYWSNVFMPTIEEYENGNTPNPDVLCNRHIKFDSLHKKCHRLFGDDNFIVATGHYAQTTFGERVLKENMQLEFEQQLLMSVDKNKDQTFFLHEVALKALLHTYFPVGHLHKTEVKEIAASSEVDFTLERKESMGICFIGKRNFSDFIQDYVPPKKGSFVCYETGRIMGEHSGYYKYTIGQRTGIGGLSDAYAVLHRDVVSGNVYVVHGMDHPALYCQSFITNPARWISGVPDSIKNGESFKCKFRFLHREPLVECEVIPFQDDGRLLVILQEPQRAITVGQNAVFYSGDQCLGGGRIDDLGPSTLECQERGQLNFTTFRKNPDRWRRLVNNYGEKLCPFPKSGLVYNSQATNKC</sequence>
<evidence type="ECO:0000256" key="11">
    <source>
        <dbReference type="ARBA" id="ARBA00023157"/>
    </source>
</evidence>
<comment type="similarity">
    <text evidence="2">Belongs to the MnmA/TRMU family.</text>
</comment>
<evidence type="ECO:0000256" key="10">
    <source>
        <dbReference type="ARBA" id="ARBA00022884"/>
    </source>
</evidence>
<dbReference type="EMBL" id="CAWYQH010000108">
    <property type="protein sequence ID" value="CAK8689422.1"/>
    <property type="molecule type" value="Genomic_DNA"/>
</dbReference>
<feature type="domain" description="tRNA-specific 2-thiouridylase MnmA-like central" evidence="14">
    <location>
        <begin position="154"/>
        <end position="215"/>
    </location>
</feature>
<evidence type="ECO:0000256" key="6">
    <source>
        <dbReference type="ARBA" id="ARBA00022679"/>
    </source>
</evidence>
<keyword evidence="7" id="KW-0819">tRNA processing</keyword>
<name>A0ABP0GC97_CLALP</name>
<evidence type="ECO:0000313" key="16">
    <source>
        <dbReference type="Proteomes" id="UP001642483"/>
    </source>
</evidence>
<evidence type="ECO:0000256" key="9">
    <source>
        <dbReference type="ARBA" id="ARBA00022840"/>
    </source>
</evidence>
<keyword evidence="11" id="KW-1015">Disulfide bond</keyword>
<evidence type="ECO:0000313" key="15">
    <source>
        <dbReference type="EMBL" id="CAK8689422.1"/>
    </source>
</evidence>
<organism evidence="15 16">
    <name type="scientific">Clavelina lepadiformis</name>
    <name type="common">Light-bulb sea squirt</name>
    <name type="synonym">Ascidia lepadiformis</name>
    <dbReference type="NCBI Taxonomy" id="159417"/>
    <lineage>
        <taxon>Eukaryota</taxon>
        <taxon>Metazoa</taxon>
        <taxon>Chordata</taxon>
        <taxon>Tunicata</taxon>
        <taxon>Ascidiacea</taxon>
        <taxon>Aplousobranchia</taxon>
        <taxon>Clavelinidae</taxon>
        <taxon>Clavelina</taxon>
    </lineage>
</organism>
<dbReference type="SUPFAM" id="SSF52402">
    <property type="entry name" value="Adenine nucleotide alpha hydrolases-like"/>
    <property type="match status" value="1"/>
</dbReference>
<feature type="domain" description="tRNA-specific 2-thiouridylase MnmA-like C-terminal" evidence="13">
    <location>
        <begin position="227"/>
        <end position="306"/>
    </location>
</feature>
<evidence type="ECO:0000256" key="1">
    <source>
        <dbReference type="ARBA" id="ARBA00003986"/>
    </source>
</evidence>
<keyword evidence="8" id="KW-0547">Nucleotide-binding</keyword>
<dbReference type="Pfam" id="PF20259">
    <property type="entry name" value="tRNA_Me_trans_M"/>
    <property type="match status" value="1"/>
</dbReference>
<evidence type="ECO:0000259" key="14">
    <source>
        <dbReference type="Pfam" id="PF20259"/>
    </source>
</evidence>
<keyword evidence="10" id="KW-0694">RNA-binding</keyword>
<protein>
    <recommendedName>
        <fullName evidence="4">Mitochondrial tRNA-specific 2-thiouridylase 1</fullName>
        <ecNumber evidence="3">2.8.1.14</ecNumber>
    </recommendedName>
</protein>
<dbReference type="CDD" id="cd01998">
    <property type="entry name" value="MnmA_TRMU-like"/>
    <property type="match status" value="1"/>
</dbReference>
<keyword evidence="9" id="KW-0067">ATP-binding</keyword>
<keyword evidence="16" id="KW-1185">Reference proteome</keyword>
<comment type="function">
    <text evidence="1">Catalyzes the 2-thiolation of uridine at the wobble position (U34) of mitochondrial tRNA(Lys), tRNA(Glu) and tRNA(Gln). Required for the formation of 5-taurinomethyl-2-thiouridine (tm5s2U) of mitochondrial tRNA(Lys), tRNA(Glu), and tRNA(Gln) at the wobble position. ATP is required to activate the C2 atom of the wobble base.</text>
</comment>
<dbReference type="InterPro" id="IPR046884">
    <property type="entry name" value="MnmA-like_central"/>
</dbReference>
<dbReference type="InterPro" id="IPR014729">
    <property type="entry name" value="Rossmann-like_a/b/a_fold"/>
</dbReference>
<proteinExistence type="inferred from homology"/>
<dbReference type="PANTHER" id="PTHR11933:SF5">
    <property type="entry name" value="MITOCHONDRIAL TRNA-SPECIFIC 2-THIOURIDYLASE 1"/>
    <property type="match status" value="1"/>
</dbReference>
<dbReference type="InterPro" id="IPR046885">
    <property type="entry name" value="MnmA-like_C"/>
</dbReference>
<dbReference type="Proteomes" id="UP001642483">
    <property type="component" value="Unassembled WGS sequence"/>
</dbReference>
<dbReference type="PANTHER" id="PTHR11933">
    <property type="entry name" value="TRNA 5-METHYLAMINOMETHYL-2-THIOURIDYLATE -METHYLTRANSFERASE"/>
    <property type="match status" value="1"/>
</dbReference>
<dbReference type="Pfam" id="PF20258">
    <property type="entry name" value="tRNA_Me_trans_C"/>
    <property type="match status" value="1"/>
</dbReference>
<evidence type="ECO:0000256" key="8">
    <source>
        <dbReference type="ARBA" id="ARBA00022741"/>
    </source>
</evidence>
<evidence type="ECO:0000256" key="2">
    <source>
        <dbReference type="ARBA" id="ARBA00006191"/>
    </source>
</evidence>
<accession>A0ABP0GC97</accession>
<dbReference type="Gene3D" id="2.30.30.280">
    <property type="entry name" value="Adenine nucleotide alpha hydrolases-like domains"/>
    <property type="match status" value="1"/>
</dbReference>
<evidence type="ECO:0000256" key="5">
    <source>
        <dbReference type="ARBA" id="ARBA00022555"/>
    </source>
</evidence>
<dbReference type="Gene3D" id="3.40.50.620">
    <property type="entry name" value="HUPs"/>
    <property type="match status" value="1"/>
</dbReference>
<dbReference type="Pfam" id="PF03054">
    <property type="entry name" value="tRNA_Me_trans"/>
    <property type="match status" value="1"/>
</dbReference>
<dbReference type="InterPro" id="IPR004506">
    <property type="entry name" value="MnmA-like"/>
</dbReference>